<dbReference type="AlphaFoldDB" id="A0A218V2U7"/>
<dbReference type="Pfam" id="PF00079">
    <property type="entry name" value="Serpin"/>
    <property type="match status" value="2"/>
</dbReference>
<evidence type="ECO:0000256" key="6">
    <source>
        <dbReference type="ARBA" id="ARBA00037352"/>
    </source>
</evidence>
<evidence type="ECO:0000259" key="12">
    <source>
        <dbReference type="SMART" id="SM00093"/>
    </source>
</evidence>
<evidence type="ECO:0000256" key="7">
    <source>
        <dbReference type="ARBA" id="ARBA00039512"/>
    </source>
</evidence>
<comment type="subcellular location">
    <subcellularLocation>
        <location evidence="1">Secreted</location>
    </subcellularLocation>
</comment>
<keyword evidence="5" id="KW-0325">Glycoprotein</keyword>
<organism evidence="13 14">
    <name type="scientific">Lonchura striata</name>
    <name type="common">white-rumped munia</name>
    <dbReference type="NCBI Taxonomy" id="40157"/>
    <lineage>
        <taxon>Eukaryota</taxon>
        <taxon>Metazoa</taxon>
        <taxon>Chordata</taxon>
        <taxon>Craniata</taxon>
        <taxon>Vertebrata</taxon>
        <taxon>Euteleostomi</taxon>
        <taxon>Archelosauria</taxon>
        <taxon>Archosauria</taxon>
        <taxon>Dinosauria</taxon>
        <taxon>Saurischia</taxon>
        <taxon>Theropoda</taxon>
        <taxon>Coelurosauria</taxon>
        <taxon>Aves</taxon>
        <taxon>Neognathae</taxon>
        <taxon>Neoaves</taxon>
        <taxon>Telluraves</taxon>
        <taxon>Australaves</taxon>
        <taxon>Passeriformes</taxon>
        <taxon>Passeroidea</taxon>
        <taxon>Estrildidae</taxon>
        <taxon>Estrildinae</taxon>
        <taxon>Lonchura</taxon>
    </lineage>
</organism>
<dbReference type="SUPFAM" id="SSF56574">
    <property type="entry name" value="Serpins"/>
    <property type="match status" value="1"/>
</dbReference>
<evidence type="ECO:0000256" key="10">
    <source>
        <dbReference type="RuleBase" id="RU000411"/>
    </source>
</evidence>
<dbReference type="PANTHER" id="PTHR11461">
    <property type="entry name" value="SERINE PROTEASE INHIBITOR, SERPIN"/>
    <property type="match status" value="1"/>
</dbReference>
<dbReference type="Gene3D" id="3.30.497.10">
    <property type="entry name" value="Antithrombin, subunit I, domain 2"/>
    <property type="match status" value="1"/>
</dbReference>
<evidence type="ECO:0000256" key="9">
    <source>
        <dbReference type="ARBA" id="ARBA00043177"/>
    </source>
</evidence>
<evidence type="ECO:0000256" key="1">
    <source>
        <dbReference type="ARBA" id="ARBA00004613"/>
    </source>
</evidence>
<evidence type="ECO:0000256" key="3">
    <source>
        <dbReference type="ARBA" id="ARBA00022525"/>
    </source>
</evidence>
<dbReference type="InterPro" id="IPR023795">
    <property type="entry name" value="Serpin_CS"/>
</dbReference>
<dbReference type="PROSITE" id="PS00284">
    <property type="entry name" value="SERPIN"/>
    <property type="match status" value="1"/>
</dbReference>
<dbReference type="Gene3D" id="2.30.39.10">
    <property type="entry name" value="Alpha-1-antitrypsin, domain 1"/>
    <property type="match status" value="1"/>
</dbReference>
<evidence type="ECO:0000313" key="14">
    <source>
        <dbReference type="Proteomes" id="UP000197619"/>
    </source>
</evidence>
<evidence type="ECO:0000256" key="8">
    <source>
        <dbReference type="ARBA" id="ARBA00042967"/>
    </source>
</evidence>
<evidence type="ECO:0000313" key="13">
    <source>
        <dbReference type="EMBL" id="OWK60276.1"/>
    </source>
</evidence>
<dbReference type="STRING" id="299123.ENSLSDP00000010650"/>
<dbReference type="EMBL" id="MUZQ01000063">
    <property type="protein sequence ID" value="OWK60276.1"/>
    <property type="molecule type" value="Genomic_DNA"/>
</dbReference>
<keyword evidence="4 11" id="KW-0732">Signal</keyword>
<feature type="chain" id="PRO_5012194469" description="Thyroxine-binding globulin" evidence="11">
    <location>
        <begin position="21"/>
        <end position="446"/>
    </location>
</feature>
<dbReference type="FunFam" id="3.30.497.10:FF:000001">
    <property type="entry name" value="Serine protease inhibitor"/>
    <property type="match status" value="1"/>
</dbReference>
<evidence type="ECO:0000256" key="2">
    <source>
        <dbReference type="ARBA" id="ARBA00009500"/>
    </source>
</evidence>
<protein>
    <recommendedName>
        <fullName evidence="7">Thyroxine-binding globulin</fullName>
    </recommendedName>
    <alternativeName>
        <fullName evidence="9">Serpin A7</fullName>
    </alternativeName>
    <alternativeName>
        <fullName evidence="8">T4-binding globulin</fullName>
    </alternativeName>
</protein>
<gene>
    <name evidence="13" type="primary">A1AF</name>
    <name evidence="13" type="ORF">RLOC_00012959</name>
</gene>
<dbReference type="PANTHER" id="PTHR11461:SF375">
    <property type="entry name" value="THYROXINE-BINDING GLOBULIN"/>
    <property type="match status" value="1"/>
</dbReference>
<sequence length="446" mass="51250">MKMLLFLCLLLVGIHSNIYCYEPYQQGVRNQNQRAQGNQNMPLQSVTNSVCRFACCFYKEISSRENNGNVFFSPLSISTAFAMLTLGARSDTLTQILRVLCFNPRQISENDIHEGYRQLMQMVNRRNGGLQLNMGNVLFVLDRLKPQERFLNDLRNFYEGEAYPMNFKKADQAQLKINEYVARRTNGKIRDLVNNLDPLTEILLISYIYFNAEWEKPFDPKYTKMSKFFADGNKVVEVPMMFGMGLFKHGYDEQLSSTVVQMDYKGGASAFFILPDRGRMRKLEKRLSCEHLSRLERGYRQNVFREKAKSVFSLMSLCYSVIKCFTIFLHFFSGSSVNLYLPKFTLYGTYNLKDILYKMGIMDLFTDKADLSGITGQPQHRISQAIHKAVVKVDETGTEAAAATGMEIVPMSVPVTVIFDRPFLMVITMDKTILFMGKIVNPLKKN</sequence>
<dbReference type="InterPro" id="IPR023796">
    <property type="entry name" value="Serpin_dom"/>
</dbReference>
<reference evidence="13 14" key="1">
    <citation type="submission" date="2017-05" db="EMBL/GenBank/DDBJ databases">
        <title>Genome of assembly of the Bengalese finch, Lonchura striata domestica.</title>
        <authorList>
            <person name="Colquitt B.M."/>
            <person name="Brainard M.S."/>
        </authorList>
    </citation>
    <scope>NUCLEOTIDE SEQUENCE [LARGE SCALE GENOMIC DNA]</scope>
    <source>
        <strain evidence="13">White83orange57</strain>
    </source>
</reference>
<keyword evidence="14" id="KW-1185">Reference proteome</keyword>
<accession>A0A218V2U7</accession>
<feature type="domain" description="Serpin" evidence="12">
    <location>
        <begin position="55"/>
        <end position="442"/>
    </location>
</feature>
<dbReference type="FunFam" id="2.30.39.10:FF:000003">
    <property type="entry name" value="alpha-1-antitrypsin isoform X1"/>
    <property type="match status" value="1"/>
</dbReference>
<proteinExistence type="inferred from homology"/>
<comment type="function">
    <text evidence="6">Major thyroid hormone transport protein in serum.</text>
</comment>
<dbReference type="CDD" id="cd19957">
    <property type="entry name" value="serpinA"/>
    <property type="match status" value="1"/>
</dbReference>
<dbReference type="SMART" id="SM00093">
    <property type="entry name" value="SERPIN"/>
    <property type="match status" value="1"/>
</dbReference>
<dbReference type="Proteomes" id="UP000197619">
    <property type="component" value="Unassembled WGS sequence"/>
</dbReference>
<feature type="signal peptide" evidence="11">
    <location>
        <begin position="1"/>
        <end position="20"/>
    </location>
</feature>
<keyword evidence="3" id="KW-0964">Secreted</keyword>
<dbReference type="GO" id="GO:0005615">
    <property type="term" value="C:extracellular space"/>
    <property type="evidence" value="ECO:0007669"/>
    <property type="project" value="InterPro"/>
</dbReference>
<evidence type="ECO:0000256" key="5">
    <source>
        <dbReference type="ARBA" id="ARBA00023180"/>
    </source>
</evidence>
<name>A0A218V2U7_9PASE</name>
<dbReference type="InterPro" id="IPR000215">
    <property type="entry name" value="Serpin_fam"/>
</dbReference>
<dbReference type="GO" id="GO:0004867">
    <property type="term" value="F:serine-type endopeptidase inhibitor activity"/>
    <property type="evidence" value="ECO:0007669"/>
    <property type="project" value="InterPro"/>
</dbReference>
<dbReference type="InterPro" id="IPR042185">
    <property type="entry name" value="Serpin_sf_2"/>
</dbReference>
<dbReference type="InterPro" id="IPR042178">
    <property type="entry name" value="Serpin_sf_1"/>
</dbReference>
<evidence type="ECO:0000256" key="11">
    <source>
        <dbReference type="SAM" id="SignalP"/>
    </source>
</evidence>
<comment type="caution">
    <text evidence="13">The sequence shown here is derived from an EMBL/GenBank/DDBJ whole genome shotgun (WGS) entry which is preliminary data.</text>
</comment>
<evidence type="ECO:0000256" key="4">
    <source>
        <dbReference type="ARBA" id="ARBA00022729"/>
    </source>
</evidence>
<comment type="similarity">
    <text evidence="2 10">Belongs to the serpin family.</text>
</comment>
<dbReference type="InterPro" id="IPR036186">
    <property type="entry name" value="Serpin_sf"/>
</dbReference>